<name>A0AAV4TTM2_CAEEX</name>
<feature type="region of interest" description="Disordered" evidence="1">
    <location>
        <begin position="74"/>
        <end position="118"/>
    </location>
</feature>
<keyword evidence="3" id="KW-1185">Reference proteome</keyword>
<comment type="caution">
    <text evidence="2">The sequence shown here is derived from an EMBL/GenBank/DDBJ whole genome shotgun (WGS) entry which is preliminary data.</text>
</comment>
<evidence type="ECO:0000313" key="3">
    <source>
        <dbReference type="Proteomes" id="UP001054945"/>
    </source>
</evidence>
<organism evidence="2 3">
    <name type="scientific">Caerostris extrusa</name>
    <name type="common">Bark spider</name>
    <name type="synonym">Caerostris bankana</name>
    <dbReference type="NCBI Taxonomy" id="172846"/>
    <lineage>
        <taxon>Eukaryota</taxon>
        <taxon>Metazoa</taxon>
        <taxon>Ecdysozoa</taxon>
        <taxon>Arthropoda</taxon>
        <taxon>Chelicerata</taxon>
        <taxon>Arachnida</taxon>
        <taxon>Araneae</taxon>
        <taxon>Araneomorphae</taxon>
        <taxon>Entelegynae</taxon>
        <taxon>Araneoidea</taxon>
        <taxon>Araneidae</taxon>
        <taxon>Caerostris</taxon>
    </lineage>
</organism>
<dbReference type="EMBL" id="BPLR01011585">
    <property type="protein sequence ID" value="GIY47493.1"/>
    <property type="molecule type" value="Genomic_DNA"/>
</dbReference>
<dbReference type="Proteomes" id="UP001054945">
    <property type="component" value="Unassembled WGS sequence"/>
</dbReference>
<evidence type="ECO:0000256" key="1">
    <source>
        <dbReference type="SAM" id="MobiDB-lite"/>
    </source>
</evidence>
<proteinExistence type="predicted"/>
<reference evidence="2 3" key="1">
    <citation type="submission" date="2021-06" db="EMBL/GenBank/DDBJ databases">
        <title>Caerostris extrusa draft genome.</title>
        <authorList>
            <person name="Kono N."/>
            <person name="Arakawa K."/>
        </authorList>
    </citation>
    <scope>NUCLEOTIDE SEQUENCE [LARGE SCALE GENOMIC DNA]</scope>
</reference>
<evidence type="ECO:0000313" key="2">
    <source>
        <dbReference type="EMBL" id="GIY47493.1"/>
    </source>
</evidence>
<accession>A0AAV4TTM2</accession>
<feature type="compositionally biased region" description="Basic and acidic residues" evidence="1">
    <location>
        <begin position="82"/>
        <end position="118"/>
    </location>
</feature>
<protein>
    <submittedName>
        <fullName evidence="2">Uncharacterized protein</fullName>
    </submittedName>
</protein>
<dbReference type="AlphaFoldDB" id="A0AAV4TTM2"/>
<gene>
    <name evidence="2" type="ORF">CEXT_81551</name>
</gene>
<sequence>MRVDTEFEENFKGWWHSSAIQWKTRSIYYQTTELVIRNAFYILRHNSPISLFQKAVPIGEYFLNSAVRDVRPRAGHLSRSAGEFEPRSEISAETRRSAQREGHSEMRGHHTAHIRRDS</sequence>